<protein>
    <recommendedName>
        <fullName evidence="4">DUF2244 domain-containing protein</fullName>
    </recommendedName>
</protein>
<dbReference type="EMBL" id="JAEDAE010000001">
    <property type="protein sequence ID" value="MBH8557317.1"/>
    <property type="molecule type" value="Genomic_DNA"/>
</dbReference>
<gene>
    <name evidence="2" type="ORF">I7X13_04620</name>
</gene>
<keyword evidence="3" id="KW-1185">Reference proteome</keyword>
<organism evidence="2 3">
    <name type="scientific">Hymenobacter negativus</name>
    <dbReference type="NCBI Taxonomy" id="2795026"/>
    <lineage>
        <taxon>Bacteria</taxon>
        <taxon>Pseudomonadati</taxon>
        <taxon>Bacteroidota</taxon>
        <taxon>Cytophagia</taxon>
        <taxon>Cytophagales</taxon>
        <taxon>Hymenobacteraceae</taxon>
        <taxon>Hymenobacter</taxon>
    </lineage>
</organism>
<reference evidence="2 3" key="1">
    <citation type="submission" date="2020-12" db="EMBL/GenBank/DDBJ databases">
        <title>Hymenobacter sp.</title>
        <authorList>
            <person name="Kim M.K."/>
        </authorList>
    </citation>
    <scope>NUCLEOTIDE SEQUENCE [LARGE SCALE GENOMIC DNA]</scope>
    <source>
        <strain evidence="2 3">BT442</strain>
    </source>
</reference>
<evidence type="ECO:0008006" key="4">
    <source>
        <dbReference type="Google" id="ProtNLM"/>
    </source>
</evidence>
<accession>A0ABS0Q3T3</accession>
<evidence type="ECO:0000256" key="1">
    <source>
        <dbReference type="SAM" id="Phobius"/>
    </source>
</evidence>
<feature type="transmembrane region" description="Helical" evidence="1">
    <location>
        <begin position="38"/>
        <end position="59"/>
    </location>
</feature>
<evidence type="ECO:0000313" key="2">
    <source>
        <dbReference type="EMBL" id="MBH8557317.1"/>
    </source>
</evidence>
<comment type="caution">
    <text evidence="2">The sequence shown here is derived from an EMBL/GenBank/DDBJ whole genome shotgun (WGS) entry which is preliminary data.</text>
</comment>
<keyword evidence="1" id="KW-0812">Transmembrane</keyword>
<feature type="transmembrane region" description="Helical" evidence="1">
    <location>
        <begin position="14"/>
        <end position="32"/>
    </location>
</feature>
<keyword evidence="1" id="KW-1133">Transmembrane helix</keyword>
<evidence type="ECO:0000313" key="3">
    <source>
        <dbReference type="Proteomes" id="UP000625631"/>
    </source>
</evidence>
<sequence>MLVAKSSANYSRRYSLVIIVMYLIIITANQFPSNKYPARFNIESLSILACITFLVAYYWKKRVESVSVEDDEIKVKSVSWLGPRIRTFKLSDTSGRLVEEINETESCYVLQLFRLGKMEYSISTANGFKKKKLIRLANALSTMVK</sequence>
<keyword evidence="1" id="KW-0472">Membrane</keyword>
<name>A0ABS0Q3T3_9BACT</name>
<dbReference type="Proteomes" id="UP000625631">
    <property type="component" value="Unassembled WGS sequence"/>
</dbReference>
<proteinExistence type="predicted"/>